<evidence type="ECO:0000313" key="1">
    <source>
        <dbReference type="EMBL" id="GAA0759181.1"/>
    </source>
</evidence>
<gene>
    <name evidence="1" type="ORF">GCM10009433_17130</name>
</gene>
<dbReference type="SUPFAM" id="SSF51161">
    <property type="entry name" value="Trimeric LpxA-like enzymes"/>
    <property type="match status" value="1"/>
</dbReference>
<protein>
    <submittedName>
        <fullName evidence="1">Gamma carbonic anhydrase family protein</fullName>
    </submittedName>
</protein>
<dbReference type="Proteomes" id="UP001500185">
    <property type="component" value="Unassembled WGS sequence"/>
</dbReference>
<proteinExistence type="predicted"/>
<dbReference type="InterPro" id="IPR050484">
    <property type="entry name" value="Transf_Hexapept/Carb_Anhydrase"/>
</dbReference>
<sequence length="169" mass="18109">MALIQSIKGKSPKIPASCFLANNSTVVGEVNMGENCSVWYNAVIRGDVNRIDIGHSTNIQDGAIVHCTYQKASTKIGNRVSIGHKAIVHGCTIHDDVLIGMGAIVMDHAVIESGSIIAAGAIVTAGKRVEANSIYAGIPAKKLKTTSKENLEMIKRTAKNYTIYKTWID</sequence>
<accession>A0ABN3HWR0</accession>
<evidence type="ECO:0000313" key="2">
    <source>
        <dbReference type="Proteomes" id="UP001500185"/>
    </source>
</evidence>
<dbReference type="InterPro" id="IPR047324">
    <property type="entry name" value="LbH_gamma_CA-like"/>
</dbReference>
<dbReference type="Pfam" id="PF00132">
    <property type="entry name" value="Hexapep"/>
    <property type="match status" value="1"/>
</dbReference>
<comment type="caution">
    <text evidence="1">The sequence shown here is derived from an EMBL/GenBank/DDBJ whole genome shotgun (WGS) entry which is preliminary data.</text>
</comment>
<keyword evidence="2" id="KW-1185">Reference proteome</keyword>
<name>A0ABN3HWR0_9FLAO</name>
<dbReference type="RefSeq" id="WP_224454231.1">
    <property type="nucleotide sequence ID" value="NZ_BAAAGG010000005.1"/>
</dbReference>
<dbReference type="Gene3D" id="2.160.10.10">
    <property type="entry name" value="Hexapeptide repeat proteins"/>
    <property type="match status" value="1"/>
</dbReference>
<dbReference type="EMBL" id="BAAAGG010000005">
    <property type="protein sequence ID" value="GAA0759181.1"/>
    <property type="molecule type" value="Genomic_DNA"/>
</dbReference>
<dbReference type="InterPro" id="IPR001451">
    <property type="entry name" value="Hexapep"/>
</dbReference>
<organism evidence="1 2">
    <name type="scientific">Psychroflexus lacisalsi</name>
    <dbReference type="NCBI Taxonomy" id="503928"/>
    <lineage>
        <taxon>Bacteria</taxon>
        <taxon>Pseudomonadati</taxon>
        <taxon>Bacteroidota</taxon>
        <taxon>Flavobacteriia</taxon>
        <taxon>Flavobacteriales</taxon>
        <taxon>Flavobacteriaceae</taxon>
        <taxon>Psychroflexus</taxon>
    </lineage>
</organism>
<dbReference type="PANTHER" id="PTHR13061:SF29">
    <property type="entry name" value="GAMMA CARBONIC ANHYDRASE-LIKE 1, MITOCHONDRIAL-RELATED"/>
    <property type="match status" value="1"/>
</dbReference>
<dbReference type="PANTHER" id="PTHR13061">
    <property type="entry name" value="DYNACTIN SUBUNIT P25"/>
    <property type="match status" value="1"/>
</dbReference>
<dbReference type="CDD" id="cd04645">
    <property type="entry name" value="LbH_gamma_CA_like"/>
    <property type="match status" value="1"/>
</dbReference>
<reference evidence="1 2" key="1">
    <citation type="journal article" date="2019" name="Int. J. Syst. Evol. Microbiol.">
        <title>The Global Catalogue of Microorganisms (GCM) 10K type strain sequencing project: providing services to taxonomists for standard genome sequencing and annotation.</title>
        <authorList>
            <consortium name="The Broad Institute Genomics Platform"/>
            <consortium name="The Broad Institute Genome Sequencing Center for Infectious Disease"/>
            <person name="Wu L."/>
            <person name="Ma J."/>
        </authorList>
    </citation>
    <scope>NUCLEOTIDE SEQUENCE [LARGE SCALE GENOMIC DNA]</scope>
    <source>
        <strain evidence="1 2">JCM 16231</strain>
    </source>
</reference>
<dbReference type="InterPro" id="IPR011004">
    <property type="entry name" value="Trimer_LpxA-like_sf"/>
</dbReference>